<sequence>MSLSWFESEMGGRYHAFVMVRVSAAGHLVRPLQLVWCNEIDGDSWIAEEVQARAMTMLSGAVGCVVLPGWLARPIQRQLIEHYEKEDSTTTKFQIPGELGHYSQSPSYTLKKQPAPRVSSQILQIYHNTTPAQSQGPPTNILHIYHCYKNPAMHNTISPAIYQRN</sequence>
<dbReference type="GeneID" id="62228001"/>
<protein>
    <submittedName>
        <fullName evidence="1">Uncharacterized protein</fullName>
    </submittedName>
</protein>
<reference evidence="1 2" key="1">
    <citation type="journal article" date="2020" name="Genome Biol. Evol.">
        <title>Comparative genomics of Sclerotiniaceae.</title>
        <authorList>
            <person name="Valero Jimenez C.A."/>
            <person name="Steentjes M."/>
            <person name="Scholten O.E."/>
            <person name="Van Kan J.A.L."/>
        </authorList>
    </citation>
    <scope>NUCLEOTIDE SEQUENCE [LARGE SCALE GENOMIC DNA]</scope>
    <source>
        <strain evidence="1 2">B1</strain>
    </source>
</reference>
<proteinExistence type="predicted"/>
<accession>A0ABQ7J0V9</accession>
<evidence type="ECO:0000313" key="1">
    <source>
        <dbReference type="EMBL" id="KAF7938890.1"/>
    </source>
</evidence>
<organism evidence="1 2">
    <name type="scientific">Botrytis deweyae</name>
    <dbReference type="NCBI Taxonomy" id="2478750"/>
    <lineage>
        <taxon>Eukaryota</taxon>
        <taxon>Fungi</taxon>
        <taxon>Dikarya</taxon>
        <taxon>Ascomycota</taxon>
        <taxon>Pezizomycotina</taxon>
        <taxon>Leotiomycetes</taxon>
        <taxon>Helotiales</taxon>
        <taxon>Sclerotiniaceae</taxon>
        <taxon>Botrytis</taxon>
    </lineage>
</organism>
<dbReference type="Proteomes" id="UP000783213">
    <property type="component" value="Unassembled WGS sequence"/>
</dbReference>
<name>A0ABQ7J0V9_9HELO</name>
<gene>
    <name evidence="1" type="ORF">EAE98_001227</name>
</gene>
<dbReference type="EMBL" id="RCSX01000002">
    <property type="protein sequence ID" value="KAF7938890.1"/>
    <property type="molecule type" value="Genomic_DNA"/>
</dbReference>
<comment type="caution">
    <text evidence="1">The sequence shown here is derived from an EMBL/GenBank/DDBJ whole genome shotgun (WGS) entry which is preliminary data.</text>
</comment>
<keyword evidence="2" id="KW-1185">Reference proteome</keyword>
<dbReference type="RefSeq" id="XP_038815111.1">
    <property type="nucleotide sequence ID" value="XM_038948845.1"/>
</dbReference>
<evidence type="ECO:0000313" key="2">
    <source>
        <dbReference type="Proteomes" id="UP000783213"/>
    </source>
</evidence>